<evidence type="ECO:0000256" key="4">
    <source>
        <dbReference type="ARBA" id="ARBA00022692"/>
    </source>
</evidence>
<evidence type="ECO:0000256" key="8">
    <source>
        <dbReference type="ARBA" id="ARBA00031207"/>
    </source>
</evidence>
<dbReference type="GO" id="GO:0045047">
    <property type="term" value="P:protein targeting to ER"/>
    <property type="evidence" value="ECO:0007669"/>
    <property type="project" value="TreeGrafter"/>
</dbReference>
<organism evidence="12 13">
    <name type="scientific">Nyctereutes procyonoides</name>
    <name type="common">Raccoon dog</name>
    <name type="synonym">Canis procyonoides</name>
    <dbReference type="NCBI Taxonomy" id="34880"/>
    <lineage>
        <taxon>Eukaryota</taxon>
        <taxon>Metazoa</taxon>
        <taxon>Chordata</taxon>
        <taxon>Craniata</taxon>
        <taxon>Vertebrata</taxon>
        <taxon>Euteleostomi</taxon>
        <taxon>Mammalia</taxon>
        <taxon>Eutheria</taxon>
        <taxon>Laurasiatheria</taxon>
        <taxon>Carnivora</taxon>
        <taxon>Caniformia</taxon>
        <taxon>Canidae</taxon>
        <taxon>Nyctereutes</taxon>
    </lineage>
</organism>
<evidence type="ECO:0000256" key="9">
    <source>
        <dbReference type="ARBA" id="ARBA00045608"/>
    </source>
</evidence>
<keyword evidence="4 11" id="KW-0812">Transmembrane</keyword>
<evidence type="ECO:0000313" key="13">
    <source>
        <dbReference type="Proteomes" id="UP000645828"/>
    </source>
</evidence>
<evidence type="ECO:0000256" key="6">
    <source>
        <dbReference type="ARBA" id="ARBA00022989"/>
    </source>
</evidence>
<sequence>MVAAGGWDCSVGGQGSSAGGGPICRRGKGHSNLLDKWKIDDKSVNIDKWDGSAVKDSLDDSAKKVLLEEFKCALWYDLQSLHYHTISCFFAIVTLIWGICPPFHNISLFWLCVKRVTFLCPTGNTLELLLNPIGMDPEDIWQLSSSFKSSSREFEYPKSIAKFFDHSVTLVMDA</sequence>
<evidence type="ECO:0000256" key="5">
    <source>
        <dbReference type="ARBA" id="ARBA00022824"/>
    </source>
</evidence>
<protein>
    <recommendedName>
        <fullName evidence="3">Signal peptidase complex subunit 2</fullName>
    </recommendedName>
    <alternativeName>
        <fullName evidence="8">Microsomal signal peptidase 25 kDa subunit</fullName>
    </alternativeName>
</protein>
<comment type="caution">
    <text evidence="12">The sequence shown here is derived from an EMBL/GenBank/DDBJ whole genome shotgun (WGS) entry which is preliminary data.</text>
</comment>
<evidence type="ECO:0000256" key="7">
    <source>
        <dbReference type="ARBA" id="ARBA00023136"/>
    </source>
</evidence>
<dbReference type="PANTHER" id="PTHR13085:SF0">
    <property type="entry name" value="SIGNAL PEPTIDASE COMPLEX SUBUNIT 2"/>
    <property type="match status" value="1"/>
</dbReference>
<feature type="transmembrane region" description="Helical" evidence="11">
    <location>
        <begin position="81"/>
        <end position="100"/>
    </location>
</feature>
<keyword evidence="6 11" id="KW-1133">Transmembrane helix</keyword>
<evidence type="ECO:0000256" key="1">
    <source>
        <dbReference type="ARBA" id="ARBA00004477"/>
    </source>
</evidence>
<comment type="function">
    <text evidence="9">Component of the signal peptidase complex (SPC) which catalyzes the cleavage of N-terminal signal sequences from nascent proteins as they are translocated into the lumen of the endoplasmic reticulum. Enhances the enzymatic activity of SPC and facilitates the interactions between different components of the translocation site.</text>
</comment>
<evidence type="ECO:0000256" key="2">
    <source>
        <dbReference type="ARBA" id="ARBA00007324"/>
    </source>
</evidence>
<dbReference type="EMBL" id="CAJHUB010000669">
    <property type="protein sequence ID" value="CAD7672797.1"/>
    <property type="molecule type" value="Genomic_DNA"/>
</dbReference>
<keyword evidence="7 11" id="KW-0472">Membrane</keyword>
<reference evidence="12" key="1">
    <citation type="submission" date="2020-12" db="EMBL/GenBank/DDBJ databases">
        <authorList>
            <consortium name="Molecular Ecology Group"/>
        </authorList>
    </citation>
    <scope>NUCLEOTIDE SEQUENCE</scope>
    <source>
        <strain evidence="12">TBG_1078</strain>
    </source>
</reference>
<evidence type="ECO:0000256" key="11">
    <source>
        <dbReference type="SAM" id="Phobius"/>
    </source>
</evidence>
<dbReference type="AlphaFoldDB" id="A0A811Y768"/>
<evidence type="ECO:0000256" key="3">
    <source>
        <dbReference type="ARBA" id="ARBA00017057"/>
    </source>
</evidence>
<name>A0A811Y768_NYCPR</name>
<comment type="subcellular location">
    <subcellularLocation>
        <location evidence="1">Endoplasmic reticulum membrane</location>
        <topology evidence="1">Multi-pass membrane protein</topology>
    </subcellularLocation>
</comment>
<evidence type="ECO:0000256" key="10">
    <source>
        <dbReference type="ARBA" id="ARBA00046879"/>
    </source>
</evidence>
<accession>A0A811Y768</accession>
<proteinExistence type="inferred from homology"/>
<comment type="subunit">
    <text evidence="10">Component of the signal peptidase complex paralog A (SPC-A) composed of a catalytic subunit SEC11A and three accessory subunits SPCS1, SPCS2 and SPCS3. Component of the signal peptidase complex paralog C (SPC-C) composed of a catalytic subunit SEC11C and three accessory subunits SPCS1, SPCS2 and SPCS3. Within the complex, interacts with SEC11A or SEC11C and SPCS1. The complex induces a local thinning of the ER membrane which is used to measure the length of the signal peptide (SP) h-region of protein substrates. This ensures the selectivity of the complex towards h-regions shorter than 18-20 amino acids.</text>
</comment>
<dbReference type="GO" id="GO:0006465">
    <property type="term" value="P:signal peptide processing"/>
    <property type="evidence" value="ECO:0007669"/>
    <property type="project" value="InterPro"/>
</dbReference>
<dbReference type="PANTHER" id="PTHR13085">
    <property type="entry name" value="MICROSOMAL SIGNAL PEPTIDASE 25 KDA SUBUNIT"/>
    <property type="match status" value="1"/>
</dbReference>
<keyword evidence="13" id="KW-1185">Reference proteome</keyword>
<gene>
    <name evidence="12" type="ORF">NYPRO_LOCUS5592</name>
</gene>
<keyword evidence="5" id="KW-0256">Endoplasmic reticulum</keyword>
<evidence type="ECO:0000313" key="12">
    <source>
        <dbReference type="EMBL" id="CAD7672797.1"/>
    </source>
</evidence>
<comment type="similarity">
    <text evidence="2">Belongs to the SPCS2 family.</text>
</comment>
<dbReference type="GO" id="GO:0005787">
    <property type="term" value="C:signal peptidase complex"/>
    <property type="evidence" value="ECO:0007669"/>
    <property type="project" value="InterPro"/>
</dbReference>
<dbReference type="Proteomes" id="UP000645828">
    <property type="component" value="Unassembled WGS sequence"/>
</dbReference>
<dbReference type="InterPro" id="IPR009582">
    <property type="entry name" value="Spc2/SPCS2"/>
</dbReference>